<dbReference type="RefSeq" id="WP_021431898.1">
    <property type="nucleotide sequence ID" value="NZ_AVNC01000014.1"/>
</dbReference>
<proteinExistence type="predicted"/>
<dbReference type="PATRIC" id="fig|1233171.3.peg.513"/>
<organism evidence="3 4">
    <name type="scientific">Paraclostridium bifermentans ATCC 638 = DSM 14991</name>
    <dbReference type="NCBI Taxonomy" id="1233171"/>
    <lineage>
        <taxon>Bacteria</taxon>
        <taxon>Bacillati</taxon>
        <taxon>Bacillota</taxon>
        <taxon>Clostridia</taxon>
        <taxon>Peptostreptococcales</taxon>
        <taxon>Peptostreptococcaceae</taxon>
        <taxon>Paraclostridium</taxon>
    </lineage>
</organism>
<feature type="domain" description="DUF4179" evidence="2">
    <location>
        <begin position="46"/>
        <end position="130"/>
    </location>
</feature>
<gene>
    <name evidence="3" type="ORF">C672_0610</name>
</gene>
<accession>T4VTQ1</accession>
<evidence type="ECO:0000313" key="4">
    <source>
        <dbReference type="Proteomes" id="UP000015688"/>
    </source>
</evidence>
<keyword evidence="1" id="KW-1133">Transmembrane helix</keyword>
<keyword evidence="1" id="KW-0472">Membrane</keyword>
<dbReference type="AlphaFoldDB" id="T4VTQ1"/>
<sequence>MKNIYDMFNDIDVDLNEYEKEDFNDLEKQKVKNKFRKSIKNNNSSKKSYRKYVSVASIAIISIALISQTRIGLYAQSALEDIAEIIKISLGVDNQINEYSTNIQQSVTKRKLTVKINDAILDGRELIIYMSREYDKKLASNEQLDLVSEKLYINGKRINGSIKGYHGRVDKNKEEFVLGYELPEEYKGDINVKLRIMDAAITKTDDENYFKRIIGPWSFKFKVNGDKLNKDTKHIELNKKIKLDTGSTMDIISYRGNILNQTINLSMTNHTHMKSEVENGVIALKGRDNLGNKVEFTQHLADVRKEKTLYEYRFNKDEYTFNRDAKYLKVTPYLSYLEKENNDYVTKYKKLGSEITIDLNK</sequence>
<comment type="caution">
    <text evidence="3">The sequence shown here is derived from an EMBL/GenBank/DDBJ whole genome shotgun (WGS) entry which is preliminary data.</text>
</comment>
<keyword evidence="1" id="KW-0812">Transmembrane</keyword>
<name>T4VTQ1_PARBF</name>
<dbReference type="Pfam" id="PF13786">
    <property type="entry name" value="DUF4179"/>
    <property type="match status" value="1"/>
</dbReference>
<dbReference type="EMBL" id="AVNC01000014">
    <property type="protein sequence ID" value="EQK44082.1"/>
    <property type="molecule type" value="Genomic_DNA"/>
</dbReference>
<dbReference type="Proteomes" id="UP000015688">
    <property type="component" value="Unassembled WGS sequence"/>
</dbReference>
<feature type="transmembrane region" description="Helical" evidence="1">
    <location>
        <begin position="49"/>
        <end position="67"/>
    </location>
</feature>
<protein>
    <recommendedName>
        <fullName evidence="2">DUF4179 domain-containing protein</fullName>
    </recommendedName>
</protein>
<reference evidence="3 4" key="1">
    <citation type="submission" date="2013-06" db="EMBL/GenBank/DDBJ databases">
        <authorList>
            <person name="Walk S."/>
            <person name="Aronoff D."/>
            <person name="Young V.Y."/>
            <person name="Marsh J."/>
            <person name="Harrison L."/>
            <person name="Daugherty S.C."/>
            <person name="Shefchek K.A."/>
            <person name="Hine E.E."/>
            <person name="Tallon L.J."/>
            <person name="Sadzewicz L.K."/>
            <person name="Rasko D.A."/>
        </authorList>
    </citation>
    <scope>NUCLEOTIDE SEQUENCE [LARGE SCALE GENOMIC DNA]</scope>
    <source>
        <strain evidence="3 4">ATCC 638</strain>
    </source>
</reference>
<dbReference type="Gene3D" id="2.60.40.1630">
    <property type="entry name" value="bacillus anthracis domain"/>
    <property type="match status" value="1"/>
</dbReference>
<dbReference type="InterPro" id="IPR025436">
    <property type="entry name" value="DUF4179"/>
</dbReference>
<dbReference type="GeneID" id="67474396"/>
<evidence type="ECO:0000256" key="1">
    <source>
        <dbReference type="SAM" id="Phobius"/>
    </source>
</evidence>
<evidence type="ECO:0000313" key="3">
    <source>
        <dbReference type="EMBL" id="EQK44082.1"/>
    </source>
</evidence>
<evidence type="ECO:0000259" key="2">
    <source>
        <dbReference type="Pfam" id="PF13786"/>
    </source>
</evidence>